<dbReference type="InterPro" id="IPR050776">
    <property type="entry name" value="Ank_Repeat/CDKN_Inhibitor"/>
</dbReference>
<keyword evidence="6" id="KW-1185">Reference proteome</keyword>
<dbReference type="EMBL" id="OV696698">
    <property type="protein sequence ID" value="CAH1243622.1"/>
    <property type="molecule type" value="Genomic_DNA"/>
</dbReference>
<evidence type="ECO:0000313" key="6">
    <source>
        <dbReference type="Proteomes" id="UP000838412"/>
    </source>
</evidence>
<feature type="region of interest" description="Disordered" evidence="4">
    <location>
        <begin position="132"/>
        <end position="180"/>
    </location>
</feature>
<accession>A0A8J9YXF4</accession>
<dbReference type="InterPro" id="IPR002110">
    <property type="entry name" value="Ankyrin_rpt"/>
</dbReference>
<dbReference type="PROSITE" id="PS50297">
    <property type="entry name" value="ANK_REP_REGION"/>
    <property type="match status" value="1"/>
</dbReference>
<dbReference type="InterPro" id="IPR036770">
    <property type="entry name" value="Ankyrin_rpt-contain_sf"/>
</dbReference>
<gene>
    <name evidence="5" type="primary">CDKN2C</name>
    <name evidence="5" type="ORF">BLAG_LOCUS6538</name>
</gene>
<dbReference type="SMR" id="A0A8J9YXF4"/>
<organism evidence="5 6">
    <name type="scientific">Branchiostoma lanceolatum</name>
    <name type="common">Common lancelet</name>
    <name type="synonym">Amphioxus lanceolatum</name>
    <dbReference type="NCBI Taxonomy" id="7740"/>
    <lineage>
        <taxon>Eukaryota</taxon>
        <taxon>Metazoa</taxon>
        <taxon>Chordata</taxon>
        <taxon>Cephalochordata</taxon>
        <taxon>Leptocardii</taxon>
        <taxon>Amphioxiformes</taxon>
        <taxon>Branchiostomatidae</taxon>
        <taxon>Branchiostoma</taxon>
    </lineage>
</organism>
<feature type="repeat" description="ANK" evidence="3">
    <location>
        <begin position="193"/>
        <end position="225"/>
    </location>
</feature>
<keyword evidence="1" id="KW-0677">Repeat</keyword>
<dbReference type="OrthoDB" id="163438at2759"/>
<dbReference type="PROSITE" id="PS50088">
    <property type="entry name" value="ANK_REPEAT"/>
    <property type="match status" value="3"/>
</dbReference>
<dbReference type="Gene3D" id="1.25.40.20">
    <property type="entry name" value="Ankyrin repeat-containing domain"/>
    <property type="match status" value="1"/>
</dbReference>
<dbReference type="GO" id="GO:0005634">
    <property type="term" value="C:nucleus"/>
    <property type="evidence" value="ECO:0007669"/>
    <property type="project" value="TreeGrafter"/>
</dbReference>
<sequence length="359" mass="38945">MDGGGDTYLKGHAGDFRRRRSAWLREGRATNKRRFLRDRLSGLPGKDWCQLVPTTDDIQVEIIALLIELVFWPESELCGYNKVGSGDESSDGALCGYCEVAELQVKLGAIICCIDCVRSPAAGLAIQVDASHRAHSKTPGVGERREDPVRGTGSPRRGMAHNGAAGEAGTSSPEGAAGGQAVQAPAAGFHAINDGNDLTTAAARGDLDEVRRLLEVGVDVNAQNQHGMTAIQVMKLGHHFIAKELLENGADPNVRDEETGLSPVHDAARDGWEESLKLLFEYHAILDVKDKEDMTPAHLAATKGHVRILEFLRAKSADLWAKNRRGQTPRDLARIHGKTDVTAWFRGSFPEQHAEQQGQ</sequence>
<name>A0A8J9YXF4_BRALA</name>
<evidence type="ECO:0000256" key="1">
    <source>
        <dbReference type="ARBA" id="ARBA00022737"/>
    </source>
</evidence>
<feature type="repeat" description="ANK" evidence="3">
    <location>
        <begin position="292"/>
        <end position="324"/>
    </location>
</feature>
<dbReference type="PANTHER" id="PTHR24201:SF14">
    <property type="entry name" value="CYCLIN-DEPENDENT KINASE 4 INHIBITOR C-LIKE"/>
    <property type="match status" value="1"/>
</dbReference>
<reference evidence="5" key="1">
    <citation type="submission" date="2022-01" db="EMBL/GenBank/DDBJ databases">
        <authorList>
            <person name="Braso-Vives M."/>
        </authorList>
    </citation>
    <scope>NUCLEOTIDE SEQUENCE</scope>
</reference>
<dbReference type="SUPFAM" id="SSF48403">
    <property type="entry name" value="Ankyrin repeat"/>
    <property type="match status" value="1"/>
</dbReference>
<feature type="repeat" description="ANK" evidence="3">
    <location>
        <begin position="259"/>
        <end position="291"/>
    </location>
</feature>
<evidence type="ECO:0000256" key="4">
    <source>
        <dbReference type="SAM" id="MobiDB-lite"/>
    </source>
</evidence>
<keyword evidence="2 3" id="KW-0040">ANK repeat</keyword>
<dbReference type="SMART" id="SM00248">
    <property type="entry name" value="ANK"/>
    <property type="match status" value="4"/>
</dbReference>
<dbReference type="Proteomes" id="UP000838412">
    <property type="component" value="Chromosome 13"/>
</dbReference>
<dbReference type="Pfam" id="PF12796">
    <property type="entry name" value="Ank_2"/>
    <property type="match status" value="1"/>
</dbReference>
<evidence type="ECO:0000256" key="3">
    <source>
        <dbReference type="PROSITE-ProRule" id="PRU00023"/>
    </source>
</evidence>
<proteinExistence type="predicted"/>
<evidence type="ECO:0000313" key="5">
    <source>
        <dbReference type="EMBL" id="CAH1243622.1"/>
    </source>
</evidence>
<dbReference type="AlphaFoldDB" id="A0A8J9YXF4"/>
<protein>
    <submittedName>
        <fullName evidence="5">CDKN2C protein</fullName>
    </submittedName>
</protein>
<dbReference type="PANTHER" id="PTHR24201">
    <property type="entry name" value="ANK_REP_REGION DOMAIN-CONTAINING PROTEIN"/>
    <property type="match status" value="1"/>
</dbReference>
<evidence type="ECO:0000256" key="2">
    <source>
        <dbReference type="ARBA" id="ARBA00023043"/>
    </source>
</evidence>